<feature type="domain" description="Mur ligase C-terminal" evidence="24">
    <location>
        <begin position="283"/>
        <end position="409"/>
    </location>
</feature>
<dbReference type="SUPFAM" id="SSF53623">
    <property type="entry name" value="MurD-like peptide ligases, catalytic domain"/>
    <property type="match status" value="1"/>
</dbReference>
<dbReference type="GO" id="GO:0005737">
    <property type="term" value="C:cytoplasm"/>
    <property type="evidence" value="ECO:0007669"/>
    <property type="project" value="TreeGrafter"/>
</dbReference>
<comment type="catalytic activity">
    <reaction evidence="19">
        <text>(6S)-5,6,7,8-tetrahydrofolyl-(gamma-L-Glu)(n) + L-glutamate + ATP = (6S)-5,6,7,8-tetrahydrofolyl-(gamma-L-Glu)(n+1) + ADP + phosphate + H(+)</text>
        <dbReference type="Rhea" id="RHEA:10580"/>
        <dbReference type="Rhea" id="RHEA-COMP:14738"/>
        <dbReference type="Rhea" id="RHEA-COMP:14740"/>
        <dbReference type="ChEBI" id="CHEBI:15378"/>
        <dbReference type="ChEBI" id="CHEBI:29985"/>
        <dbReference type="ChEBI" id="CHEBI:30616"/>
        <dbReference type="ChEBI" id="CHEBI:43474"/>
        <dbReference type="ChEBI" id="CHEBI:141005"/>
        <dbReference type="ChEBI" id="CHEBI:456216"/>
        <dbReference type="EC" id="6.3.2.17"/>
    </reaction>
</comment>
<dbReference type="InterPro" id="IPR013221">
    <property type="entry name" value="Mur_ligase_cen"/>
</dbReference>
<evidence type="ECO:0000256" key="8">
    <source>
        <dbReference type="ARBA" id="ARBA00013025"/>
    </source>
</evidence>
<evidence type="ECO:0000256" key="21">
    <source>
        <dbReference type="ARBA" id="ARBA00049035"/>
    </source>
</evidence>
<dbReference type="EC" id="6.3.2.17" evidence="8"/>
<keyword evidence="10 23" id="KW-0436">Ligase</keyword>
<proteinExistence type="inferred from homology"/>
<dbReference type="PIRSF" id="PIRSF001563">
    <property type="entry name" value="Folylpolyglu_synth"/>
    <property type="match status" value="1"/>
</dbReference>
<dbReference type="InterPro" id="IPR018109">
    <property type="entry name" value="Folylpolyglutamate_synth_CS"/>
</dbReference>
<keyword evidence="15" id="KW-0289">Folate biosynthesis</keyword>
<dbReference type="InterPro" id="IPR001645">
    <property type="entry name" value="Folylpolyglutamate_synth"/>
</dbReference>
<dbReference type="UniPathway" id="UPA00077">
    <property type="reaction ID" value="UER00157"/>
</dbReference>
<dbReference type="Pfam" id="PF08245">
    <property type="entry name" value="Mur_ligase_M"/>
    <property type="match status" value="1"/>
</dbReference>
<comment type="subunit">
    <text evidence="6">Monomer.</text>
</comment>
<evidence type="ECO:0000259" key="24">
    <source>
        <dbReference type="Pfam" id="PF02875"/>
    </source>
</evidence>
<evidence type="ECO:0000256" key="17">
    <source>
        <dbReference type="ARBA" id="ARBA00030592"/>
    </source>
</evidence>
<evidence type="ECO:0000256" key="23">
    <source>
        <dbReference type="PIRNR" id="PIRNR001563"/>
    </source>
</evidence>
<accession>A0A081KCT4</accession>
<keyword evidence="12 23" id="KW-0547">Nucleotide-binding</keyword>
<name>A0A081KCT4_9GAMM</name>
<feature type="domain" description="Mur ligase central" evidence="25">
    <location>
        <begin position="48"/>
        <end position="190"/>
    </location>
</feature>
<dbReference type="Gene3D" id="3.40.1190.10">
    <property type="entry name" value="Mur-like, catalytic domain"/>
    <property type="match status" value="1"/>
</dbReference>
<dbReference type="PROSITE" id="PS01012">
    <property type="entry name" value="FOLYLPOLYGLU_SYNT_2"/>
    <property type="match status" value="1"/>
</dbReference>
<evidence type="ECO:0000256" key="12">
    <source>
        <dbReference type="ARBA" id="ARBA00022741"/>
    </source>
</evidence>
<comment type="catalytic activity">
    <reaction evidence="21">
        <text>(6R)-5,10-methylenetetrahydrofolyl-(gamma-L-Glu)(n) + L-glutamate + ATP = (6R)-5,10-methylenetetrahydrofolyl-(gamma-L-Glu)(n+1) + ADP + phosphate + H(+)</text>
        <dbReference type="Rhea" id="RHEA:51912"/>
        <dbReference type="Rhea" id="RHEA-COMP:13257"/>
        <dbReference type="Rhea" id="RHEA-COMP:13258"/>
        <dbReference type="ChEBI" id="CHEBI:15378"/>
        <dbReference type="ChEBI" id="CHEBI:29985"/>
        <dbReference type="ChEBI" id="CHEBI:30616"/>
        <dbReference type="ChEBI" id="CHEBI:43474"/>
        <dbReference type="ChEBI" id="CHEBI:136572"/>
        <dbReference type="ChEBI" id="CHEBI:456216"/>
        <dbReference type="EC" id="6.3.2.17"/>
    </reaction>
</comment>
<evidence type="ECO:0000256" key="19">
    <source>
        <dbReference type="ARBA" id="ARBA00047493"/>
    </source>
</evidence>
<evidence type="ECO:0000259" key="25">
    <source>
        <dbReference type="Pfam" id="PF08245"/>
    </source>
</evidence>
<comment type="pathway">
    <text evidence="4">Cofactor biosynthesis; tetrahydrofolylpolyglutamate biosynthesis.</text>
</comment>
<comment type="catalytic activity">
    <reaction evidence="22">
        <text>7,8-dihydropteroate + L-glutamate + ATP = 7,8-dihydrofolate + ADP + phosphate + H(+)</text>
        <dbReference type="Rhea" id="RHEA:23584"/>
        <dbReference type="ChEBI" id="CHEBI:15378"/>
        <dbReference type="ChEBI" id="CHEBI:17839"/>
        <dbReference type="ChEBI" id="CHEBI:29985"/>
        <dbReference type="ChEBI" id="CHEBI:30616"/>
        <dbReference type="ChEBI" id="CHEBI:43474"/>
        <dbReference type="ChEBI" id="CHEBI:57451"/>
        <dbReference type="ChEBI" id="CHEBI:456216"/>
        <dbReference type="EC" id="6.3.2.12"/>
    </reaction>
</comment>
<evidence type="ECO:0000256" key="20">
    <source>
        <dbReference type="ARBA" id="ARBA00047808"/>
    </source>
</evidence>
<dbReference type="SUPFAM" id="SSF53244">
    <property type="entry name" value="MurD-like peptide ligases, peptide-binding domain"/>
    <property type="match status" value="1"/>
</dbReference>
<dbReference type="GO" id="GO:0046654">
    <property type="term" value="P:tetrahydrofolate biosynthetic process"/>
    <property type="evidence" value="ECO:0007669"/>
    <property type="project" value="UniProtKB-UniPathway"/>
</dbReference>
<evidence type="ECO:0000256" key="11">
    <source>
        <dbReference type="ARBA" id="ARBA00022723"/>
    </source>
</evidence>
<evidence type="ECO:0000313" key="27">
    <source>
        <dbReference type="Proteomes" id="UP000027997"/>
    </source>
</evidence>
<dbReference type="PANTHER" id="PTHR11136:SF0">
    <property type="entry name" value="DIHYDROFOLATE SYNTHETASE-RELATED"/>
    <property type="match status" value="1"/>
</dbReference>
<sequence length="420" mass="46018">MPAKSLSQWLTWMEETRPEHEYDFGLDRIRLVGEKLDLLKPAPFIITVGGTNGKGSTLAVLEAILLAAGYKVGLFTSPHFLKFNERIRINGELVGDDWLCDSFEKINDGRKTTWLSYFEFATLAAVDCFKRAEVDIALMEVGLGGRLDATNVVDPDVSVITTVALDHQEYLGYSIEAIAKEKSGIFRAEKPAVFGDHPVPHVVTEMAERLASPLYCRGKAFSLERLGSYWNWSSAGGVKLENLPVPSVVIDNAATAIQALQFLPDPISAEALKKGLSKVAVTGRFQKLVMKNDLDEPVEVILDVAHNPQAAEMLKQRLDESPVGGETRAVVAMCKDKDYMAVVSCLSDHIDKWYVAQFDSPRALPVDELSEMLRAREFSVKSYPSVAEALEHALGSSNPGGRVLVTGSFMTVSAALTSSH</sequence>
<dbReference type="Proteomes" id="UP000027997">
    <property type="component" value="Unassembled WGS sequence"/>
</dbReference>
<dbReference type="InterPro" id="IPR036565">
    <property type="entry name" value="Mur-like_cat_sf"/>
</dbReference>
<dbReference type="eggNOG" id="COG0285">
    <property type="taxonomic scope" value="Bacteria"/>
</dbReference>
<keyword evidence="13 23" id="KW-0067">ATP-binding</keyword>
<evidence type="ECO:0000256" key="7">
    <source>
        <dbReference type="ARBA" id="ARBA00013023"/>
    </source>
</evidence>
<dbReference type="GO" id="GO:0005524">
    <property type="term" value="F:ATP binding"/>
    <property type="evidence" value="ECO:0007669"/>
    <property type="project" value="UniProtKB-KW"/>
</dbReference>
<comment type="caution">
    <text evidence="26">The sequence shown here is derived from an EMBL/GenBank/DDBJ whole genome shotgun (WGS) entry which is preliminary data.</text>
</comment>
<comment type="catalytic activity">
    <reaction evidence="20">
        <text>10-formyltetrahydrofolyl-(gamma-L-Glu)(n) + L-glutamate + ATP = 10-formyltetrahydrofolyl-(gamma-L-Glu)(n+1) + ADP + phosphate + H(+)</text>
        <dbReference type="Rhea" id="RHEA:51904"/>
        <dbReference type="Rhea" id="RHEA-COMP:13088"/>
        <dbReference type="Rhea" id="RHEA-COMP:14300"/>
        <dbReference type="ChEBI" id="CHEBI:15378"/>
        <dbReference type="ChEBI" id="CHEBI:29985"/>
        <dbReference type="ChEBI" id="CHEBI:30616"/>
        <dbReference type="ChEBI" id="CHEBI:43474"/>
        <dbReference type="ChEBI" id="CHEBI:134413"/>
        <dbReference type="ChEBI" id="CHEBI:456216"/>
        <dbReference type="EC" id="6.3.2.17"/>
    </reaction>
</comment>
<comment type="similarity">
    <text evidence="5 23">Belongs to the folylpolyglutamate synthase family.</text>
</comment>
<evidence type="ECO:0000256" key="22">
    <source>
        <dbReference type="ARBA" id="ARBA00049161"/>
    </source>
</evidence>
<evidence type="ECO:0000256" key="18">
    <source>
        <dbReference type="ARBA" id="ARBA00032510"/>
    </source>
</evidence>
<evidence type="ECO:0000256" key="1">
    <source>
        <dbReference type="ARBA" id="ARBA00001946"/>
    </source>
</evidence>
<dbReference type="GO" id="GO:0046656">
    <property type="term" value="P:folic acid biosynthetic process"/>
    <property type="evidence" value="ECO:0007669"/>
    <property type="project" value="UniProtKB-KW"/>
</dbReference>
<evidence type="ECO:0000256" key="6">
    <source>
        <dbReference type="ARBA" id="ARBA00011245"/>
    </source>
</evidence>
<dbReference type="AlphaFoldDB" id="A0A081KCT4"/>
<dbReference type="RefSeq" id="WP_020584493.1">
    <property type="nucleotide sequence ID" value="NZ_JOJP01000001.1"/>
</dbReference>
<dbReference type="Pfam" id="PF02875">
    <property type="entry name" value="Mur_ligase_C"/>
    <property type="match status" value="1"/>
</dbReference>
<evidence type="ECO:0000256" key="9">
    <source>
        <dbReference type="ARBA" id="ARBA00019357"/>
    </source>
</evidence>
<evidence type="ECO:0000313" key="26">
    <source>
        <dbReference type="EMBL" id="KEI71960.1"/>
    </source>
</evidence>
<comment type="cofactor">
    <cofactor evidence="1">
        <name>Mg(2+)</name>
        <dbReference type="ChEBI" id="CHEBI:18420"/>
    </cofactor>
</comment>
<dbReference type="PANTHER" id="PTHR11136">
    <property type="entry name" value="FOLYLPOLYGLUTAMATE SYNTHASE-RELATED"/>
    <property type="match status" value="1"/>
</dbReference>
<keyword evidence="11" id="KW-0479">Metal-binding</keyword>
<evidence type="ECO:0000256" key="14">
    <source>
        <dbReference type="ARBA" id="ARBA00022842"/>
    </source>
</evidence>
<gene>
    <name evidence="26" type="ORF">GV64_15595</name>
</gene>
<dbReference type="GO" id="GO:0046872">
    <property type="term" value="F:metal ion binding"/>
    <property type="evidence" value="ECO:0007669"/>
    <property type="project" value="UniProtKB-KW"/>
</dbReference>
<protein>
    <recommendedName>
        <fullName evidence="9">Dihydrofolate synthase/folylpolyglutamate synthase</fullName>
        <ecNumber evidence="7">6.3.2.12</ecNumber>
        <ecNumber evidence="8">6.3.2.17</ecNumber>
    </recommendedName>
    <alternativeName>
        <fullName evidence="18">Folylpoly-gamma-glutamate synthetase-dihydrofolate synthetase</fullName>
    </alternativeName>
    <alternativeName>
        <fullName evidence="16">Folylpolyglutamate synthetase</fullName>
    </alternativeName>
    <alternativeName>
        <fullName evidence="17">Tetrahydrofolylpolyglutamate synthase</fullName>
    </alternativeName>
</protein>
<evidence type="ECO:0000256" key="3">
    <source>
        <dbReference type="ARBA" id="ARBA00004799"/>
    </source>
</evidence>
<dbReference type="InterPro" id="IPR036615">
    <property type="entry name" value="Mur_ligase_C_dom_sf"/>
</dbReference>
<keyword evidence="27" id="KW-1185">Reference proteome</keyword>
<dbReference type="EMBL" id="JOJP01000001">
    <property type="protein sequence ID" value="KEI71960.1"/>
    <property type="molecule type" value="Genomic_DNA"/>
</dbReference>
<dbReference type="GO" id="GO:0008841">
    <property type="term" value="F:dihydrofolate synthase activity"/>
    <property type="evidence" value="ECO:0007669"/>
    <property type="project" value="UniProtKB-EC"/>
</dbReference>
<evidence type="ECO:0000256" key="15">
    <source>
        <dbReference type="ARBA" id="ARBA00022909"/>
    </source>
</evidence>
<dbReference type="EC" id="6.3.2.12" evidence="7"/>
<evidence type="ECO:0000256" key="2">
    <source>
        <dbReference type="ARBA" id="ARBA00002714"/>
    </source>
</evidence>
<evidence type="ECO:0000256" key="4">
    <source>
        <dbReference type="ARBA" id="ARBA00005150"/>
    </source>
</evidence>
<dbReference type="STRING" id="305900.GV64_15595"/>
<dbReference type="NCBIfam" id="TIGR01499">
    <property type="entry name" value="folC"/>
    <property type="match status" value="1"/>
</dbReference>
<comment type="pathway">
    <text evidence="3">Cofactor biosynthesis; tetrahydrofolate biosynthesis; 7,8-dihydrofolate from 2-amino-4-hydroxy-6-hydroxymethyl-7,8-dihydropteridine diphosphate and 4-aminobenzoate: step 2/2.</text>
</comment>
<dbReference type="GO" id="GO:0004326">
    <property type="term" value="F:tetrahydrofolylpolyglutamate synthase activity"/>
    <property type="evidence" value="ECO:0007669"/>
    <property type="project" value="UniProtKB-EC"/>
</dbReference>
<dbReference type="FunFam" id="3.40.1190.10:FF:000004">
    <property type="entry name" value="Dihydrofolate synthase/folylpolyglutamate synthase"/>
    <property type="match status" value="1"/>
</dbReference>
<keyword evidence="14" id="KW-0460">Magnesium</keyword>
<dbReference type="NCBIfam" id="NF008101">
    <property type="entry name" value="PRK10846.1"/>
    <property type="match status" value="1"/>
</dbReference>
<evidence type="ECO:0000256" key="5">
    <source>
        <dbReference type="ARBA" id="ARBA00008276"/>
    </source>
</evidence>
<organism evidence="26 27">
    <name type="scientific">Endozoicomonas elysicola</name>
    <dbReference type="NCBI Taxonomy" id="305900"/>
    <lineage>
        <taxon>Bacteria</taxon>
        <taxon>Pseudomonadati</taxon>
        <taxon>Pseudomonadota</taxon>
        <taxon>Gammaproteobacteria</taxon>
        <taxon>Oceanospirillales</taxon>
        <taxon>Endozoicomonadaceae</taxon>
        <taxon>Endozoicomonas</taxon>
    </lineage>
</organism>
<reference evidence="26 27" key="1">
    <citation type="submission" date="2014-06" db="EMBL/GenBank/DDBJ databases">
        <title>Whole Genome Sequences of Three Symbiotic Endozoicomonas Bacteria.</title>
        <authorList>
            <person name="Neave M.J."/>
            <person name="Apprill A."/>
            <person name="Voolstra C.R."/>
        </authorList>
    </citation>
    <scope>NUCLEOTIDE SEQUENCE [LARGE SCALE GENOMIC DNA]</scope>
    <source>
        <strain evidence="26 27">DSM 22380</strain>
    </source>
</reference>
<comment type="function">
    <text evidence="2">Functions in two distinct reactions of the de novo folate biosynthetic pathway. Catalyzes the addition of a glutamate residue to dihydropteroate (7,8-dihydropteroate or H2Pte) to form dihydrofolate (7,8-dihydrofolate monoglutamate or H2Pte-Glu). Also catalyzes successive additions of L-glutamate to tetrahydrofolate or 10-formyltetrahydrofolate or 5,10-methylenetetrahydrofolate, leading to folylpolyglutamate derivatives.</text>
</comment>
<evidence type="ECO:0000256" key="13">
    <source>
        <dbReference type="ARBA" id="ARBA00022840"/>
    </source>
</evidence>
<dbReference type="Gene3D" id="3.90.190.20">
    <property type="entry name" value="Mur ligase, C-terminal domain"/>
    <property type="match status" value="1"/>
</dbReference>
<evidence type="ECO:0000256" key="16">
    <source>
        <dbReference type="ARBA" id="ARBA00030048"/>
    </source>
</evidence>
<evidence type="ECO:0000256" key="10">
    <source>
        <dbReference type="ARBA" id="ARBA00022598"/>
    </source>
</evidence>
<dbReference type="InterPro" id="IPR004101">
    <property type="entry name" value="Mur_ligase_C"/>
</dbReference>